<evidence type="ECO:0000313" key="2">
    <source>
        <dbReference type="EMBL" id="PIA28312.1"/>
    </source>
</evidence>
<accession>A0A2G5CAL1</accession>
<dbReference type="SUPFAM" id="SSF51182">
    <property type="entry name" value="RmlC-like cupins"/>
    <property type="match status" value="1"/>
</dbReference>
<dbReference type="CDD" id="cd02243">
    <property type="entry name" value="cupin_11S_legumin_C"/>
    <property type="match status" value="1"/>
</dbReference>
<evidence type="ECO:0000313" key="3">
    <source>
        <dbReference type="Proteomes" id="UP000230069"/>
    </source>
</evidence>
<evidence type="ECO:0000259" key="1">
    <source>
        <dbReference type="SMART" id="SM00835"/>
    </source>
</evidence>
<dbReference type="OrthoDB" id="336321at2759"/>
<keyword evidence="3" id="KW-1185">Reference proteome</keyword>
<dbReference type="Pfam" id="PF00190">
    <property type="entry name" value="Cupin_1"/>
    <property type="match status" value="2"/>
</dbReference>
<dbReference type="SMART" id="SM00835">
    <property type="entry name" value="Cupin_1"/>
    <property type="match status" value="2"/>
</dbReference>
<dbReference type="InterPro" id="IPR014710">
    <property type="entry name" value="RmlC-like_jellyroll"/>
</dbReference>
<feature type="domain" description="Cupin type-1" evidence="1">
    <location>
        <begin position="191"/>
        <end position="354"/>
    </location>
</feature>
<dbReference type="InterPro" id="IPR011051">
    <property type="entry name" value="RmlC_Cupin_sf"/>
</dbReference>
<dbReference type="PANTHER" id="PTHR31189:SF62">
    <property type="entry name" value="OS01G0976200 PROTEIN"/>
    <property type="match status" value="1"/>
</dbReference>
<protein>
    <recommendedName>
        <fullName evidence="1">Cupin type-1 domain-containing protein</fullName>
    </recommendedName>
</protein>
<proteinExistence type="predicted"/>
<dbReference type="CDD" id="cd02242">
    <property type="entry name" value="cupin_11S_legumin_N"/>
    <property type="match status" value="1"/>
</dbReference>
<sequence>MKVDLTPKSYNVEFDTRAGSYAKWLPSDVPMLRIANVGGSVIHLKTHGFALPRYSDSSKVAYVRSGNGTFGVVFPGEKEKVIPIKEGDAIIIPSGIVTWWYNDDEDDNLNIILLGETCKAQKRGEFTDIYLSGPNGIFSGLSSEFASQAWGLKEDEVKNLLKHQTGKNIVKKKAGTSMPTPKYEDRKGLVVNLLESKQDEDTKKGGHTCSFHEKNLPLAKQVGLSGNLVTLEKHAMYSPGFFSVSAYQVIHITKGSGHVQIVGLDGKRVLDTKVNVKRSLDDTDEKEKDQLPLFVVPRFHVVSIVAGDKGLQMFSMVTSPNFVLNELGGSNSILKALSPQVIENAFNVTSSVAKQLQSKRESVEVILPPLKK</sequence>
<dbReference type="InterPro" id="IPR006045">
    <property type="entry name" value="Cupin_1"/>
</dbReference>
<dbReference type="AlphaFoldDB" id="A0A2G5CAL1"/>
<organism evidence="2 3">
    <name type="scientific">Aquilegia coerulea</name>
    <name type="common">Rocky mountain columbine</name>
    <dbReference type="NCBI Taxonomy" id="218851"/>
    <lineage>
        <taxon>Eukaryota</taxon>
        <taxon>Viridiplantae</taxon>
        <taxon>Streptophyta</taxon>
        <taxon>Embryophyta</taxon>
        <taxon>Tracheophyta</taxon>
        <taxon>Spermatophyta</taxon>
        <taxon>Magnoliopsida</taxon>
        <taxon>Ranunculales</taxon>
        <taxon>Ranunculaceae</taxon>
        <taxon>Thalictroideae</taxon>
        <taxon>Aquilegia</taxon>
    </lineage>
</organism>
<dbReference type="Gene3D" id="2.60.120.10">
    <property type="entry name" value="Jelly Rolls"/>
    <property type="match status" value="2"/>
</dbReference>
<dbReference type="InterPro" id="IPR050253">
    <property type="entry name" value="Seed_Storage-Functional"/>
</dbReference>
<dbReference type="PANTHER" id="PTHR31189">
    <property type="entry name" value="OS03G0336100 PROTEIN-RELATED"/>
    <property type="match status" value="1"/>
</dbReference>
<gene>
    <name evidence="2" type="ORF">AQUCO_07200161v1</name>
</gene>
<feature type="domain" description="Cupin type-1" evidence="1">
    <location>
        <begin position="10"/>
        <end position="158"/>
    </location>
</feature>
<dbReference type="STRING" id="218851.A0A2G5CAL1"/>
<dbReference type="InParanoid" id="A0A2G5CAL1"/>
<name>A0A2G5CAL1_AQUCA</name>
<reference evidence="2 3" key="1">
    <citation type="submission" date="2017-09" db="EMBL/GenBank/DDBJ databases">
        <title>WGS assembly of Aquilegia coerulea Goldsmith.</title>
        <authorList>
            <person name="Hodges S."/>
            <person name="Kramer E."/>
            <person name="Nordborg M."/>
            <person name="Tomkins J."/>
            <person name="Borevitz J."/>
            <person name="Derieg N."/>
            <person name="Yan J."/>
            <person name="Mihaltcheva S."/>
            <person name="Hayes R.D."/>
            <person name="Rokhsar D."/>
        </authorList>
    </citation>
    <scope>NUCLEOTIDE SEQUENCE [LARGE SCALE GENOMIC DNA]</scope>
    <source>
        <strain evidence="3">cv. Goldsmith</strain>
    </source>
</reference>
<dbReference type="Proteomes" id="UP000230069">
    <property type="component" value="Unassembled WGS sequence"/>
</dbReference>
<dbReference type="EMBL" id="KZ305089">
    <property type="protein sequence ID" value="PIA28312.1"/>
    <property type="molecule type" value="Genomic_DNA"/>
</dbReference>